<reference evidence="2 3" key="1">
    <citation type="submission" date="2016-10" db="EMBL/GenBank/DDBJ databases">
        <authorList>
            <person name="de Groot N.N."/>
        </authorList>
    </citation>
    <scope>NUCLEOTIDE SEQUENCE [LARGE SCALE GENOMIC DNA]</scope>
    <source>
        <strain evidence="2 3">CGMCC 1.6117</strain>
    </source>
</reference>
<evidence type="ECO:0008006" key="4">
    <source>
        <dbReference type="Google" id="ProtNLM"/>
    </source>
</evidence>
<dbReference type="AlphaFoldDB" id="A0A1I0TUR0"/>
<keyword evidence="1" id="KW-0812">Transmembrane</keyword>
<gene>
    <name evidence="2" type="ORF">SAMN04487972_11394</name>
</gene>
<dbReference type="EMBL" id="FOJO01000013">
    <property type="protein sequence ID" value="SFA55440.1"/>
    <property type="molecule type" value="Genomic_DNA"/>
</dbReference>
<evidence type="ECO:0000256" key="1">
    <source>
        <dbReference type="SAM" id="Phobius"/>
    </source>
</evidence>
<keyword evidence="1" id="KW-0472">Membrane</keyword>
<protein>
    <recommendedName>
        <fullName evidence="4">DUF998 domain-containing protein</fullName>
    </recommendedName>
</protein>
<feature type="transmembrane region" description="Helical" evidence="1">
    <location>
        <begin position="66"/>
        <end position="83"/>
    </location>
</feature>
<evidence type="ECO:0000313" key="3">
    <source>
        <dbReference type="Proteomes" id="UP000182312"/>
    </source>
</evidence>
<proteinExistence type="predicted"/>
<feature type="transmembrane region" description="Helical" evidence="1">
    <location>
        <begin position="95"/>
        <end position="112"/>
    </location>
</feature>
<feature type="transmembrane region" description="Helical" evidence="1">
    <location>
        <begin position="207"/>
        <end position="227"/>
    </location>
</feature>
<dbReference type="Proteomes" id="UP000182312">
    <property type="component" value="Unassembled WGS sequence"/>
</dbReference>
<name>A0A1I0TUR0_9RHOB</name>
<feature type="transmembrane region" description="Helical" evidence="1">
    <location>
        <begin position="28"/>
        <end position="46"/>
    </location>
</feature>
<accession>A0A1I0TUR0</accession>
<feature type="transmembrane region" description="Helical" evidence="1">
    <location>
        <begin position="239"/>
        <end position="257"/>
    </location>
</feature>
<evidence type="ECO:0000313" key="2">
    <source>
        <dbReference type="EMBL" id="SFA55440.1"/>
    </source>
</evidence>
<keyword evidence="1" id="KW-1133">Transmembrane helix</keyword>
<sequence length="273" mass="29965">MQMGNSGNHGRQERDNELVISYLEMRKAIGFMGFFIPTAMLLYALLTGDPLRSSISSYYYSPMREVFVGGLLAIAVFMWSYRGYREPGRLITDRLVARCAAVAITLGSLSPTDPPRVEAGLQPAATAGPGNGGALECLLNNGPTADHPSVDYNLMQCLLGPELGPRLHIAAAAVFLLALAVFCLVLFVRDDSPPEATAPEKQAEHRIYRICGWIIIASMALIAFLWLTDLDVALAALRPVFWLEALACFAFATSWLIKGRTMRPVVRMMARRL</sequence>
<feature type="transmembrane region" description="Helical" evidence="1">
    <location>
        <begin position="167"/>
        <end position="187"/>
    </location>
</feature>
<organism evidence="2 3">
    <name type="scientific">Paracoccus halophilus</name>
    <dbReference type="NCBI Taxonomy" id="376733"/>
    <lineage>
        <taxon>Bacteria</taxon>
        <taxon>Pseudomonadati</taxon>
        <taxon>Pseudomonadota</taxon>
        <taxon>Alphaproteobacteria</taxon>
        <taxon>Rhodobacterales</taxon>
        <taxon>Paracoccaceae</taxon>
        <taxon>Paracoccus</taxon>
    </lineage>
</organism>